<name>A0A7W3QNR2_ACTNM</name>
<organism evidence="4 5">
    <name type="scientific">Actinomadura namibiensis</name>
    <dbReference type="NCBI Taxonomy" id="182080"/>
    <lineage>
        <taxon>Bacteria</taxon>
        <taxon>Bacillati</taxon>
        <taxon>Actinomycetota</taxon>
        <taxon>Actinomycetes</taxon>
        <taxon>Streptosporangiales</taxon>
        <taxon>Thermomonosporaceae</taxon>
        <taxon>Actinomadura</taxon>
    </lineage>
</organism>
<keyword evidence="5" id="KW-1185">Reference proteome</keyword>
<evidence type="ECO:0000259" key="3">
    <source>
        <dbReference type="Pfam" id="PF08378"/>
    </source>
</evidence>
<feature type="compositionally biased region" description="Low complexity" evidence="1">
    <location>
        <begin position="17"/>
        <end position="26"/>
    </location>
</feature>
<feature type="transmembrane region" description="Helical" evidence="2">
    <location>
        <begin position="42"/>
        <end position="58"/>
    </location>
</feature>
<comment type="caution">
    <text evidence="4">The sequence shown here is derived from an EMBL/GenBank/DDBJ whole genome shotgun (WGS) entry which is preliminary data.</text>
</comment>
<dbReference type="InterPro" id="IPR011528">
    <property type="entry name" value="NERD"/>
</dbReference>
<dbReference type="EMBL" id="JACJIA010000006">
    <property type="protein sequence ID" value="MBA8953308.1"/>
    <property type="molecule type" value="Genomic_DNA"/>
</dbReference>
<proteinExistence type="predicted"/>
<feature type="region of interest" description="Disordered" evidence="1">
    <location>
        <begin position="1"/>
        <end position="26"/>
    </location>
</feature>
<gene>
    <name evidence="4" type="ORF">HNR61_004958</name>
</gene>
<dbReference type="Proteomes" id="UP000572680">
    <property type="component" value="Unassembled WGS sequence"/>
</dbReference>
<keyword evidence="2" id="KW-0472">Membrane</keyword>
<keyword evidence="2" id="KW-0812">Transmembrane</keyword>
<keyword evidence="2" id="KW-1133">Transmembrane helix</keyword>
<evidence type="ECO:0000313" key="5">
    <source>
        <dbReference type="Proteomes" id="UP000572680"/>
    </source>
</evidence>
<evidence type="ECO:0000256" key="2">
    <source>
        <dbReference type="SAM" id="Phobius"/>
    </source>
</evidence>
<dbReference type="AlphaFoldDB" id="A0A7W3QNR2"/>
<accession>A0A7W3QNR2</accession>
<dbReference type="Pfam" id="PF08378">
    <property type="entry name" value="NERD"/>
    <property type="match status" value="1"/>
</dbReference>
<reference evidence="4 5" key="1">
    <citation type="submission" date="2020-08" db="EMBL/GenBank/DDBJ databases">
        <title>Genomic Encyclopedia of Type Strains, Phase IV (KMG-IV): sequencing the most valuable type-strain genomes for metagenomic binning, comparative biology and taxonomic classification.</title>
        <authorList>
            <person name="Goeker M."/>
        </authorList>
    </citation>
    <scope>NUCLEOTIDE SEQUENCE [LARGE SCALE GENOMIC DNA]</scope>
    <source>
        <strain evidence="4 5">DSM 44197</strain>
    </source>
</reference>
<feature type="domain" description="NERD" evidence="3">
    <location>
        <begin position="90"/>
        <end position="153"/>
    </location>
</feature>
<protein>
    <recommendedName>
        <fullName evidence="3">NERD domain-containing protein</fullName>
    </recommendedName>
</protein>
<evidence type="ECO:0000256" key="1">
    <source>
        <dbReference type="SAM" id="MobiDB-lite"/>
    </source>
</evidence>
<evidence type="ECO:0000313" key="4">
    <source>
        <dbReference type="EMBL" id="MBA8953308.1"/>
    </source>
</evidence>
<dbReference type="RefSeq" id="WP_182845487.1">
    <property type="nucleotide sequence ID" value="NZ_BAAALP010000001.1"/>
</dbReference>
<sequence length="248" mass="27292">MTSLRPSWPGRPPGRPPRSGAGASARQRYRNLRAAGRARRRVLVALALAAGAAAGLLLGGWAGLLVGALWGAGGTTLWLYRTDAARSWARGALGERRTARLLRPLERAGFAVLHDRALPRGRANLDHLVITPAGTVVLVDSKNWARGRRLRRTGRTVRPARYEARRVREELARALGGPVEVRAVLAVHGGDLPLLRRVAVNGVPLLRARQVRRWIVRHCPAADPARAERVRRECERLFPPYREPPRAA</sequence>